<comment type="caution">
    <text evidence="3">The sequence shown here is derived from an EMBL/GenBank/DDBJ whole genome shotgun (WGS) entry which is preliminary data.</text>
</comment>
<feature type="compositionally biased region" description="Pro residues" evidence="2">
    <location>
        <begin position="1"/>
        <end position="10"/>
    </location>
</feature>
<proteinExistence type="predicted"/>
<feature type="compositionally biased region" description="Basic and acidic residues" evidence="2">
    <location>
        <begin position="584"/>
        <end position="614"/>
    </location>
</feature>
<evidence type="ECO:0000313" key="4">
    <source>
        <dbReference type="Proteomes" id="UP000281677"/>
    </source>
</evidence>
<feature type="compositionally biased region" description="Acidic residues" evidence="2">
    <location>
        <begin position="567"/>
        <end position="576"/>
    </location>
</feature>
<feature type="region of interest" description="Disordered" evidence="2">
    <location>
        <begin position="562"/>
        <end position="847"/>
    </location>
</feature>
<accession>A0A3M7J4X7</accession>
<gene>
    <name evidence="3" type="ORF">D0859_03112</name>
</gene>
<dbReference type="Proteomes" id="UP000281677">
    <property type="component" value="Unassembled WGS sequence"/>
</dbReference>
<dbReference type="EMBL" id="QWIT01000061">
    <property type="protein sequence ID" value="RMZ32760.1"/>
    <property type="molecule type" value="Genomic_DNA"/>
</dbReference>
<dbReference type="OrthoDB" id="5226996at2759"/>
<sequence length="847" mass="93762">MASPPPVPPKDTPRKGSVDGEWHGPPSSSKRKRAAYDETIYDLRNGRLEPAEPDPDAHTPKRTRSNEQRTDGSSAEEAATGQRSLRRKKKVNNLSHLSLRQAAQQQKLSPSKNSKFQEGSLTDKPSVKPPSAFTRIMREDSGNFPQVDELMEDYDRDLPLDTVESAVDQEKVMMPQRVEHIAAHHPDRREEHNSGGLFRFGKKMAASFHPVNLWNKLWNETKEELTKQNMEEAERKRRQKEEAEAAYAQLKASGMLPGKRVGPVHDPRSSMTTPTPRDSGVVMPDNEHSYQPSGGSQFLAPPENDFAAGASPNEVADFGPKVKGGTLRGRFNFKRPSRADLKSGIKRVRSDLNMNHAAASDDITGRDSESSMSPTKPEPGHPGSSVLKKSASRYDIKKQNRLSKRVSDLESKLRVAREELNEALVEASPMPKLGNRYERFTPVSTMKSSRPTFIPGRLPTLPSERFLDPANSGFDDIEEKSPAKLTGDGASEIRRDMEEYMNGMDDEDEVPVKKTQSTPSTNATRANGMFNLTNENIEVLPQRVKEHSDRINEDGLTSELKASISNDLEDDWDDLDPAVSRTTNSEHKGGRMLSNDERDGDSIDVKLKKTETKKSRAKPKSKKRKSGANEDDDIYKPGKDTDEDEDDEWDQPTPRKKRKSAGNSGQHSSPQVKKGADSVTKKTTKGKKKETTEAAPAVVIEDHSTAQQEADAGPVEPADGQDGGRRSLDSQAETLEPLYEEEELESTTTVALKGEPKKPTATATPARHARRGSRGAPDSEEKVMRRSVEGKRVISPPPPADGSKVAEVVREQVTAVPGKDGVPALPNQGKKSKKQPREDFEWPEDVF</sequence>
<name>A0A3M7J4X7_HORWE</name>
<feature type="compositionally biased region" description="Basic and acidic residues" evidence="2">
    <location>
        <begin position="11"/>
        <end position="22"/>
    </location>
</feature>
<feature type="region of interest" description="Disordered" evidence="2">
    <location>
        <begin position="1"/>
        <end position="131"/>
    </location>
</feature>
<dbReference type="VEuPathDB" id="FungiDB:BTJ68_02285"/>
<evidence type="ECO:0000256" key="2">
    <source>
        <dbReference type="SAM" id="MobiDB-lite"/>
    </source>
</evidence>
<feature type="region of interest" description="Disordered" evidence="2">
    <location>
        <begin position="471"/>
        <end position="532"/>
    </location>
</feature>
<protein>
    <submittedName>
        <fullName evidence="3">Uncharacterized protein</fullName>
    </submittedName>
</protein>
<feature type="compositionally biased region" description="Polar residues" evidence="2">
    <location>
        <begin position="514"/>
        <end position="532"/>
    </location>
</feature>
<reference evidence="3 4" key="1">
    <citation type="journal article" date="2018" name="BMC Genomics">
        <title>Genomic evidence for intraspecific hybridization in a clonal and extremely halotolerant yeast.</title>
        <authorList>
            <person name="Gostincar C."/>
            <person name="Stajich J.E."/>
            <person name="Zupancic J."/>
            <person name="Zalar P."/>
            <person name="Gunde-Cimerman N."/>
        </authorList>
    </citation>
    <scope>NUCLEOTIDE SEQUENCE [LARGE SCALE GENOMIC DNA]</scope>
    <source>
        <strain evidence="3 4">EXF-120</strain>
    </source>
</reference>
<feature type="region of interest" description="Disordered" evidence="2">
    <location>
        <begin position="317"/>
        <end position="403"/>
    </location>
</feature>
<feature type="compositionally biased region" description="Polar residues" evidence="2">
    <location>
        <begin position="661"/>
        <end position="671"/>
    </location>
</feature>
<dbReference type="AlphaFoldDB" id="A0A3M7J4X7"/>
<feature type="compositionally biased region" description="Basic and acidic residues" evidence="2">
    <location>
        <begin position="777"/>
        <end position="792"/>
    </location>
</feature>
<feature type="compositionally biased region" description="Basic residues" evidence="2">
    <location>
        <begin position="615"/>
        <end position="626"/>
    </location>
</feature>
<evidence type="ECO:0000256" key="1">
    <source>
        <dbReference type="SAM" id="Coils"/>
    </source>
</evidence>
<feature type="compositionally biased region" description="Polar residues" evidence="2">
    <location>
        <begin position="92"/>
        <end position="120"/>
    </location>
</feature>
<feature type="region of interest" description="Disordered" evidence="2">
    <location>
        <begin position="256"/>
        <end position="298"/>
    </location>
</feature>
<feature type="coiled-coil region" evidence="1">
    <location>
        <begin position="222"/>
        <end position="253"/>
    </location>
</feature>
<keyword evidence="1" id="KW-0175">Coiled coil</keyword>
<organism evidence="3 4">
    <name type="scientific">Hortaea werneckii</name>
    <name type="common">Black yeast</name>
    <name type="synonym">Cladosporium werneckii</name>
    <dbReference type="NCBI Taxonomy" id="91943"/>
    <lineage>
        <taxon>Eukaryota</taxon>
        <taxon>Fungi</taxon>
        <taxon>Dikarya</taxon>
        <taxon>Ascomycota</taxon>
        <taxon>Pezizomycotina</taxon>
        <taxon>Dothideomycetes</taxon>
        <taxon>Dothideomycetidae</taxon>
        <taxon>Mycosphaerellales</taxon>
        <taxon>Teratosphaeriaceae</taxon>
        <taxon>Hortaea</taxon>
    </lineage>
</organism>
<evidence type="ECO:0000313" key="3">
    <source>
        <dbReference type="EMBL" id="RMZ32760.1"/>
    </source>
</evidence>
<feature type="compositionally biased region" description="Acidic residues" evidence="2">
    <location>
        <begin position="641"/>
        <end position="650"/>
    </location>
</feature>
<feature type="compositionally biased region" description="Basic and acidic residues" evidence="2">
    <location>
        <begin position="44"/>
        <end position="70"/>
    </location>
</feature>